<dbReference type="RefSeq" id="WP_203891716.1">
    <property type="nucleotide sequence ID" value="NZ_BOOH01000024.1"/>
</dbReference>
<dbReference type="AlphaFoldDB" id="A0A8J3W637"/>
<sequence>MTDMTPQPRSGLVPGIVVGLLAAVLGAAAYGAFITVTELELGLIAIGVGILVGLAMMAVKPTSPVLPALAAVFSLAGAALGTFLGGVGSVVKATGGTLSYGQAVSLVADIFPTAIEEDPKTLLFWALAGAAGFAFVNKRVKAARQAFAAPSYPQQKGVTPVDNFKPHNQG</sequence>
<keyword evidence="1" id="KW-0472">Membrane</keyword>
<keyword evidence="1" id="KW-1133">Transmembrane helix</keyword>
<gene>
    <name evidence="2" type="ORF">Plo01_35620</name>
</gene>
<keyword evidence="1" id="KW-0812">Transmembrane</keyword>
<name>A0A8J3W637_9ACTN</name>
<dbReference type="Proteomes" id="UP000616724">
    <property type="component" value="Unassembled WGS sequence"/>
</dbReference>
<keyword evidence="3" id="KW-1185">Reference proteome</keyword>
<protein>
    <submittedName>
        <fullName evidence="2">Uncharacterized protein</fullName>
    </submittedName>
</protein>
<comment type="caution">
    <text evidence="2">The sequence shown here is derived from an EMBL/GenBank/DDBJ whole genome shotgun (WGS) entry which is preliminary data.</text>
</comment>
<dbReference type="EMBL" id="BOOH01000024">
    <property type="protein sequence ID" value="GIH77133.1"/>
    <property type="molecule type" value="Genomic_DNA"/>
</dbReference>
<feature type="transmembrane region" description="Helical" evidence="1">
    <location>
        <begin position="65"/>
        <end position="85"/>
    </location>
</feature>
<organism evidence="2 3">
    <name type="scientific">Planobispora longispora</name>
    <dbReference type="NCBI Taxonomy" id="28887"/>
    <lineage>
        <taxon>Bacteria</taxon>
        <taxon>Bacillati</taxon>
        <taxon>Actinomycetota</taxon>
        <taxon>Actinomycetes</taxon>
        <taxon>Streptosporangiales</taxon>
        <taxon>Streptosporangiaceae</taxon>
        <taxon>Planobispora</taxon>
    </lineage>
</organism>
<reference evidence="2 3" key="1">
    <citation type="submission" date="2021-01" db="EMBL/GenBank/DDBJ databases">
        <title>Whole genome shotgun sequence of Planobispora longispora NBRC 13918.</title>
        <authorList>
            <person name="Komaki H."/>
            <person name="Tamura T."/>
        </authorList>
    </citation>
    <scope>NUCLEOTIDE SEQUENCE [LARGE SCALE GENOMIC DNA]</scope>
    <source>
        <strain evidence="2 3">NBRC 13918</strain>
    </source>
</reference>
<evidence type="ECO:0000313" key="3">
    <source>
        <dbReference type="Proteomes" id="UP000616724"/>
    </source>
</evidence>
<feature type="transmembrane region" description="Helical" evidence="1">
    <location>
        <begin position="12"/>
        <end position="34"/>
    </location>
</feature>
<evidence type="ECO:0000256" key="1">
    <source>
        <dbReference type="SAM" id="Phobius"/>
    </source>
</evidence>
<accession>A0A8J3W637</accession>
<feature type="transmembrane region" description="Helical" evidence="1">
    <location>
        <begin position="41"/>
        <end position="59"/>
    </location>
</feature>
<evidence type="ECO:0000313" key="2">
    <source>
        <dbReference type="EMBL" id="GIH77133.1"/>
    </source>
</evidence>
<proteinExistence type="predicted"/>